<evidence type="ECO:0000313" key="2">
    <source>
        <dbReference type="Proteomes" id="UP000664534"/>
    </source>
</evidence>
<organism evidence="1 2">
    <name type="scientific">Imshaugia aleurites</name>
    <dbReference type="NCBI Taxonomy" id="172621"/>
    <lineage>
        <taxon>Eukaryota</taxon>
        <taxon>Fungi</taxon>
        <taxon>Dikarya</taxon>
        <taxon>Ascomycota</taxon>
        <taxon>Pezizomycotina</taxon>
        <taxon>Lecanoromycetes</taxon>
        <taxon>OSLEUM clade</taxon>
        <taxon>Lecanoromycetidae</taxon>
        <taxon>Lecanorales</taxon>
        <taxon>Lecanorineae</taxon>
        <taxon>Parmeliaceae</taxon>
        <taxon>Imshaugia</taxon>
    </lineage>
</organism>
<protein>
    <submittedName>
        <fullName evidence="1">Uncharacterized protein</fullName>
    </submittedName>
</protein>
<dbReference type="EMBL" id="CAJPDT010000014">
    <property type="protein sequence ID" value="CAF9915127.1"/>
    <property type="molecule type" value="Genomic_DNA"/>
</dbReference>
<reference evidence="1" key="1">
    <citation type="submission" date="2021-03" db="EMBL/GenBank/DDBJ databases">
        <authorList>
            <person name="Tagirdzhanova G."/>
        </authorList>
    </citation>
    <scope>NUCLEOTIDE SEQUENCE</scope>
</reference>
<dbReference type="AlphaFoldDB" id="A0A8H3I4Z7"/>
<accession>A0A8H3I4Z7</accession>
<sequence>MARFTNLSNELIIAIGSHIRKPAHSLNLVLVNRRTHGLILPLLYEHIVLHPNDYPDRTDSKYQRLNPCWMVQFCDNPAVDIGLRSVHTLEIGQDSLCKDFHSHHLKYILSRTTSLKRFCLLAGSFTYSTLPMVVFALDRVSTTLESLDLSSIYRNTTSEASGWYYIPGLGHFTALKRLCITSCCHYHDFWTGMEVPSLRTLLPVCLQQLEMHRHDDPFVVYSENLFREVVDLMEEGLRTPRPLRSVTLCLFSEGEVKPVAKERVQKVSDRLDLATAKLNQQGIDMNAKVRLVGVPIPLAEILDH</sequence>
<evidence type="ECO:0000313" key="1">
    <source>
        <dbReference type="EMBL" id="CAF9915127.1"/>
    </source>
</evidence>
<gene>
    <name evidence="1" type="ORF">IMSHALPRED_002351</name>
</gene>
<dbReference type="SUPFAM" id="SSF52047">
    <property type="entry name" value="RNI-like"/>
    <property type="match status" value="1"/>
</dbReference>
<dbReference type="Proteomes" id="UP000664534">
    <property type="component" value="Unassembled WGS sequence"/>
</dbReference>
<dbReference type="OrthoDB" id="10659850at2759"/>
<name>A0A8H3I4Z7_9LECA</name>
<proteinExistence type="predicted"/>
<keyword evidence="2" id="KW-1185">Reference proteome</keyword>
<comment type="caution">
    <text evidence="1">The sequence shown here is derived from an EMBL/GenBank/DDBJ whole genome shotgun (WGS) entry which is preliminary data.</text>
</comment>